<keyword evidence="1" id="KW-0812">Transmembrane</keyword>
<keyword evidence="1" id="KW-0472">Membrane</keyword>
<evidence type="ECO:0000313" key="2">
    <source>
        <dbReference type="EMBL" id="RDC61713.1"/>
    </source>
</evidence>
<evidence type="ECO:0000313" key="3">
    <source>
        <dbReference type="Proteomes" id="UP000253919"/>
    </source>
</evidence>
<keyword evidence="3" id="KW-1185">Reference proteome</keyword>
<name>A0A369Q9Y9_9BACT</name>
<proteinExistence type="predicted"/>
<organism evidence="2 3">
    <name type="scientific">Adhaeribacter pallidiroseus</name>
    <dbReference type="NCBI Taxonomy" id="2072847"/>
    <lineage>
        <taxon>Bacteria</taxon>
        <taxon>Pseudomonadati</taxon>
        <taxon>Bacteroidota</taxon>
        <taxon>Cytophagia</taxon>
        <taxon>Cytophagales</taxon>
        <taxon>Hymenobacteraceae</taxon>
        <taxon>Adhaeribacter</taxon>
    </lineage>
</organism>
<comment type="caution">
    <text evidence="2">The sequence shown here is derived from an EMBL/GenBank/DDBJ whole genome shotgun (WGS) entry which is preliminary data.</text>
</comment>
<protein>
    <submittedName>
        <fullName evidence="2">Uncharacterized protein</fullName>
    </submittedName>
</protein>
<dbReference type="EMBL" id="QASA01000001">
    <property type="protein sequence ID" value="RDC61713.1"/>
    <property type="molecule type" value="Genomic_DNA"/>
</dbReference>
<gene>
    <name evidence="2" type="ORF">AHMF7616_00294</name>
</gene>
<dbReference type="AlphaFoldDB" id="A0A369Q9Y9"/>
<sequence>MSTFNYQTKLKQLVLYYLPPFKVTILTYFLKNIRFTSKRLAYCIILTKTDEKHYFS</sequence>
<dbReference type="Proteomes" id="UP000253919">
    <property type="component" value="Unassembled WGS sequence"/>
</dbReference>
<keyword evidence="1" id="KW-1133">Transmembrane helix</keyword>
<evidence type="ECO:0000256" key="1">
    <source>
        <dbReference type="SAM" id="Phobius"/>
    </source>
</evidence>
<accession>A0A369Q9Y9</accession>
<reference evidence="2 3" key="1">
    <citation type="submission" date="2018-04" db="EMBL/GenBank/DDBJ databases">
        <title>Adhaeribacter sp. HMF7616 genome sequencing and assembly.</title>
        <authorList>
            <person name="Kang H."/>
            <person name="Kang J."/>
            <person name="Cha I."/>
            <person name="Kim H."/>
            <person name="Joh K."/>
        </authorList>
    </citation>
    <scope>NUCLEOTIDE SEQUENCE [LARGE SCALE GENOMIC DNA]</scope>
    <source>
        <strain evidence="2 3">HMF7616</strain>
    </source>
</reference>
<feature type="transmembrane region" description="Helical" evidence="1">
    <location>
        <begin position="13"/>
        <end position="30"/>
    </location>
</feature>